<sequence length="74" mass="8043">MMPPALFRAVLVLFLLGIAHSIACRACIAHNTPSPAEPASSVQERHRLSLSGSSVPYFAHKTYMRSVVFTESVS</sequence>
<dbReference type="RefSeq" id="WP_183008759.1">
    <property type="nucleotide sequence ID" value="NZ_JABEQP010000003.1"/>
</dbReference>
<organism evidence="1 2">
    <name type="scientific">Gluconacetobacter dulcium</name>
    <dbReference type="NCBI Taxonomy" id="2729096"/>
    <lineage>
        <taxon>Bacteria</taxon>
        <taxon>Pseudomonadati</taxon>
        <taxon>Pseudomonadota</taxon>
        <taxon>Alphaproteobacteria</taxon>
        <taxon>Acetobacterales</taxon>
        <taxon>Acetobacteraceae</taxon>
        <taxon>Gluconacetobacter</taxon>
    </lineage>
</organism>
<proteinExistence type="predicted"/>
<protein>
    <submittedName>
        <fullName evidence="1">Uncharacterized protein</fullName>
    </submittedName>
</protein>
<evidence type="ECO:0000313" key="1">
    <source>
        <dbReference type="EMBL" id="MBB2197287.1"/>
    </source>
</evidence>
<dbReference type="AlphaFoldDB" id="A0A7W4PGK6"/>
<dbReference type="EMBL" id="JABEQP010000003">
    <property type="protein sequence ID" value="MBB2197287.1"/>
    <property type="molecule type" value="Genomic_DNA"/>
</dbReference>
<reference evidence="1 2" key="1">
    <citation type="submission" date="2020-04" db="EMBL/GenBank/DDBJ databases">
        <title>Description of novel Gluconacetobacter.</title>
        <authorList>
            <person name="Sombolestani A."/>
        </authorList>
    </citation>
    <scope>NUCLEOTIDE SEQUENCE [LARGE SCALE GENOMIC DNA]</scope>
    <source>
        <strain evidence="1 2">LMG 22058</strain>
    </source>
</reference>
<name>A0A7W4PGK6_9PROT</name>
<gene>
    <name evidence="1" type="ORF">HLH44_07410</name>
</gene>
<accession>A0A7W4PGK6</accession>
<comment type="caution">
    <text evidence="1">The sequence shown here is derived from an EMBL/GenBank/DDBJ whole genome shotgun (WGS) entry which is preliminary data.</text>
</comment>
<evidence type="ECO:0000313" key="2">
    <source>
        <dbReference type="Proteomes" id="UP000530320"/>
    </source>
</evidence>
<dbReference type="Proteomes" id="UP000530320">
    <property type="component" value="Unassembled WGS sequence"/>
</dbReference>